<evidence type="ECO:0000259" key="1">
    <source>
        <dbReference type="PROSITE" id="PS50995"/>
    </source>
</evidence>
<name>A0A2P2GP11_STREW</name>
<dbReference type="Proteomes" id="UP000265325">
    <property type="component" value="Unassembled WGS sequence"/>
</dbReference>
<accession>A0A2P2GP11</accession>
<reference evidence="2 3" key="1">
    <citation type="submission" date="2015-05" db="EMBL/GenBank/DDBJ databases">
        <title>Draft Genome assembly of Streptomyces showdoensis.</title>
        <authorList>
            <person name="Thapa K.K."/>
            <person name="Metsa-Ketela M."/>
        </authorList>
    </citation>
    <scope>NUCLEOTIDE SEQUENCE [LARGE SCALE GENOMIC DNA]</scope>
    <source>
        <strain evidence="2 3">ATCC 15227</strain>
    </source>
</reference>
<dbReference type="PANTHER" id="PTHR33164:SF99">
    <property type="entry name" value="MARR FAMILY REGULATORY PROTEIN"/>
    <property type="match status" value="1"/>
</dbReference>
<dbReference type="RefSeq" id="WP_046908008.1">
    <property type="nucleotide sequence ID" value="NZ_BAAAXG010000012.1"/>
</dbReference>
<dbReference type="EMBL" id="LAQS01000018">
    <property type="protein sequence ID" value="KKZ73240.1"/>
    <property type="molecule type" value="Genomic_DNA"/>
</dbReference>
<comment type="caution">
    <text evidence="2">The sequence shown here is derived from an EMBL/GenBank/DDBJ whole genome shotgun (WGS) entry which is preliminary data.</text>
</comment>
<dbReference type="InterPro" id="IPR000835">
    <property type="entry name" value="HTH_MarR-typ"/>
</dbReference>
<protein>
    <submittedName>
        <fullName evidence="2">MarR family transcriptional regulator</fullName>
    </submittedName>
</protein>
<evidence type="ECO:0000313" key="3">
    <source>
        <dbReference type="Proteomes" id="UP000265325"/>
    </source>
</evidence>
<dbReference type="InterPro" id="IPR039422">
    <property type="entry name" value="MarR/SlyA-like"/>
</dbReference>
<dbReference type="SMART" id="SM00347">
    <property type="entry name" value="HTH_MARR"/>
    <property type="match status" value="1"/>
</dbReference>
<dbReference type="SUPFAM" id="SSF46785">
    <property type="entry name" value="Winged helix' DNA-binding domain"/>
    <property type="match status" value="1"/>
</dbReference>
<dbReference type="InterPro" id="IPR036390">
    <property type="entry name" value="WH_DNA-bd_sf"/>
</dbReference>
<sequence>MNNATTASPAPTSDQAVWDRVLTLHARVERELANALQRRHGIGLSEYRALENLSSSPTSELRMQELADKIGLGQSSVTRLVERLKGAGYAFKDLCPSDKRGVYAVITDEGRSRYVAARATYAEVLSGALNSQSADPALAATVASLRSARPV</sequence>
<dbReference type="Gene3D" id="1.10.10.10">
    <property type="entry name" value="Winged helix-like DNA-binding domain superfamily/Winged helix DNA-binding domain"/>
    <property type="match status" value="1"/>
</dbReference>
<proteinExistence type="predicted"/>
<gene>
    <name evidence="2" type="ORF">VO63_13600</name>
</gene>
<organism evidence="2 3">
    <name type="scientific">Streptomyces showdoensis</name>
    <dbReference type="NCBI Taxonomy" id="68268"/>
    <lineage>
        <taxon>Bacteria</taxon>
        <taxon>Bacillati</taxon>
        <taxon>Actinomycetota</taxon>
        <taxon>Actinomycetes</taxon>
        <taxon>Kitasatosporales</taxon>
        <taxon>Streptomycetaceae</taxon>
        <taxon>Streptomyces</taxon>
    </lineage>
</organism>
<dbReference type="GO" id="GO:0003700">
    <property type="term" value="F:DNA-binding transcription factor activity"/>
    <property type="evidence" value="ECO:0007669"/>
    <property type="project" value="InterPro"/>
</dbReference>
<dbReference type="GO" id="GO:0006950">
    <property type="term" value="P:response to stress"/>
    <property type="evidence" value="ECO:0007669"/>
    <property type="project" value="TreeGrafter"/>
</dbReference>
<dbReference type="Pfam" id="PF12802">
    <property type="entry name" value="MarR_2"/>
    <property type="match status" value="1"/>
</dbReference>
<keyword evidence="3" id="KW-1185">Reference proteome</keyword>
<dbReference type="PROSITE" id="PS50995">
    <property type="entry name" value="HTH_MARR_2"/>
    <property type="match status" value="1"/>
</dbReference>
<dbReference type="AlphaFoldDB" id="A0A2P2GP11"/>
<dbReference type="InterPro" id="IPR036388">
    <property type="entry name" value="WH-like_DNA-bd_sf"/>
</dbReference>
<dbReference type="PRINTS" id="PR00598">
    <property type="entry name" value="HTHMARR"/>
</dbReference>
<dbReference type="OrthoDB" id="5195026at2"/>
<dbReference type="PANTHER" id="PTHR33164">
    <property type="entry name" value="TRANSCRIPTIONAL REGULATOR, MARR FAMILY"/>
    <property type="match status" value="1"/>
</dbReference>
<feature type="domain" description="HTH marR-type" evidence="1">
    <location>
        <begin position="18"/>
        <end position="151"/>
    </location>
</feature>
<evidence type="ECO:0000313" key="2">
    <source>
        <dbReference type="EMBL" id="KKZ73240.1"/>
    </source>
</evidence>